<dbReference type="AlphaFoldDB" id="A0A645F6I4"/>
<sequence>MGYAGYPYQKWYSDPSWKEYSSTVGTIKFPSATPQVIDYARGQGCFDQNGSASQTGETQPEYTEHPDGETDISRVAYVHAKRMNGVYNDGHVENRDFAGVPKKWNHLFWGYYNDDSQVSVDDVGF</sequence>
<protein>
    <submittedName>
        <fullName evidence="2">Uncharacterized protein</fullName>
    </submittedName>
</protein>
<gene>
    <name evidence="2" type="ORF">SDC9_156535</name>
</gene>
<organism evidence="2">
    <name type="scientific">bioreactor metagenome</name>
    <dbReference type="NCBI Taxonomy" id="1076179"/>
    <lineage>
        <taxon>unclassified sequences</taxon>
        <taxon>metagenomes</taxon>
        <taxon>ecological metagenomes</taxon>
    </lineage>
</organism>
<feature type="region of interest" description="Disordered" evidence="1">
    <location>
        <begin position="43"/>
        <end position="69"/>
    </location>
</feature>
<name>A0A645F6I4_9ZZZZ</name>
<dbReference type="EMBL" id="VSSQ01055346">
    <property type="protein sequence ID" value="MPN09246.1"/>
    <property type="molecule type" value="Genomic_DNA"/>
</dbReference>
<comment type="caution">
    <text evidence="2">The sequence shown here is derived from an EMBL/GenBank/DDBJ whole genome shotgun (WGS) entry which is preliminary data.</text>
</comment>
<evidence type="ECO:0000313" key="2">
    <source>
        <dbReference type="EMBL" id="MPN09246.1"/>
    </source>
</evidence>
<evidence type="ECO:0000256" key="1">
    <source>
        <dbReference type="SAM" id="MobiDB-lite"/>
    </source>
</evidence>
<reference evidence="2" key="1">
    <citation type="submission" date="2019-08" db="EMBL/GenBank/DDBJ databases">
        <authorList>
            <person name="Kucharzyk K."/>
            <person name="Murdoch R.W."/>
            <person name="Higgins S."/>
            <person name="Loffler F."/>
        </authorList>
    </citation>
    <scope>NUCLEOTIDE SEQUENCE</scope>
</reference>
<feature type="compositionally biased region" description="Polar residues" evidence="1">
    <location>
        <begin position="46"/>
        <end position="61"/>
    </location>
</feature>
<proteinExistence type="predicted"/>
<accession>A0A645F6I4</accession>